<dbReference type="PROSITE" id="PS50885">
    <property type="entry name" value="HAMP"/>
    <property type="match status" value="1"/>
</dbReference>
<dbReference type="GO" id="GO:0016020">
    <property type="term" value="C:membrane"/>
    <property type="evidence" value="ECO:0007669"/>
    <property type="project" value="UniProtKB-SubCell"/>
</dbReference>
<feature type="domain" description="Methyl-accepting transducer" evidence="6">
    <location>
        <begin position="280"/>
        <end position="516"/>
    </location>
</feature>
<protein>
    <submittedName>
        <fullName evidence="8">Methyl-accepting chemotaxis protein</fullName>
    </submittedName>
</protein>
<evidence type="ECO:0000256" key="5">
    <source>
        <dbReference type="SAM" id="Phobius"/>
    </source>
</evidence>
<dbReference type="KEGG" id="crz:D1345_07430"/>
<name>A0AAD0RNV2_9NEIS</name>
<evidence type="ECO:0000256" key="1">
    <source>
        <dbReference type="ARBA" id="ARBA00004370"/>
    </source>
</evidence>
<dbReference type="Proteomes" id="UP000259465">
    <property type="component" value="Chromosome"/>
</dbReference>
<dbReference type="FunFam" id="1.10.287.950:FF:000001">
    <property type="entry name" value="Methyl-accepting chemotaxis sensory transducer"/>
    <property type="match status" value="1"/>
</dbReference>
<dbReference type="SMART" id="SM00283">
    <property type="entry name" value="MA"/>
    <property type="match status" value="1"/>
</dbReference>
<keyword evidence="5" id="KW-1133">Transmembrane helix</keyword>
<organism evidence="8 9">
    <name type="scientific">Chromobacterium rhizoryzae</name>
    <dbReference type="NCBI Taxonomy" id="1778675"/>
    <lineage>
        <taxon>Bacteria</taxon>
        <taxon>Pseudomonadati</taxon>
        <taxon>Pseudomonadota</taxon>
        <taxon>Betaproteobacteria</taxon>
        <taxon>Neisseriales</taxon>
        <taxon>Chromobacteriaceae</taxon>
        <taxon>Chromobacterium</taxon>
    </lineage>
</organism>
<evidence type="ECO:0000313" key="9">
    <source>
        <dbReference type="Proteomes" id="UP000259465"/>
    </source>
</evidence>
<dbReference type="GO" id="GO:0007165">
    <property type="term" value="P:signal transduction"/>
    <property type="evidence" value="ECO:0007669"/>
    <property type="project" value="UniProtKB-KW"/>
</dbReference>
<dbReference type="Pfam" id="PF00672">
    <property type="entry name" value="HAMP"/>
    <property type="match status" value="1"/>
</dbReference>
<accession>A0AAD0RNV2</accession>
<keyword evidence="5" id="KW-0812">Transmembrane</keyword>
<keyword evidence="2 4" id="KW-0807">Transducer</keyword>
<evidence type="ECO:0000259" key="6">
    <source>
        <dbReference type="PROSITE" id="PS50111"/>
    </source>
</evidence>
<feature type="transmembrane region" description="Helical" evidence="5">
    <location>
        <begin position="201"/>
        <end position="221"/>
    </location>
</feature>
<evidence type="ECO:0000256" key="4">
    <source>
        <dbReference type="PROSITE-ProRule" id="PRU00284"/>
    </source>
</evidence>
<dbReference type="AlphaFoldDB" id="A0AAD0RNV2"/>
<feature type="domain" description="HAMP" evidence="7">
    <location>
        <begin position="222"/>
        <end position="275"/>
    </location>
</feature>
<dbReference type="EMBL" id="CP031968">
    <property type="protein sequence ID" value="AXT46022.1"/>
    <property type="molecule type" value="Genomic_DNA"/>
</dbReference>
<sequence>MGGIMLSQFTIGQRIAALAGSLLFAVALVGGSGWWSLNQMDGELTSLFDQKIAFRYQMNAMQSSMLHIRQDEKNIFISIGNPDNSDQSIQTNKQLLDKHIAEFKNQAGAAKSMAMAADHQRTFDSMLTGLSGYEQGMNGLYQKIASGEISRANVGDAGIAPFKPKLYEARDALNSLSKLADESAQAAEDALAVSMKNTRNMMLTILGLALVLGVALAFAIVRSITRPLQAMQQTMRHAAEKNDLTVTVDQTGRDEVSETGRALAQLLGNLRAFLQQTREDAKQVNDTAHALSGVSKRIAEASQVQTDASSSTAAAVEEMTVSINLVAEHAVEMAGEAKSSMNEAVSGSEVAGQAAQQMSEIASVISRSETIIIGLNQRSDEIGNIVDVIHDIAEQTNLLALNAAIEAARAGETGRGFAVVADEVRKLAERTAQATGEISEKIKAVQGDTTTAVASMREATERVEAGVALSGTLSERLAQIRVLSTRLLEKTSEIAEAMREQSTASNDAAKNVERIANMGTENGLSVEESSAMAQQLSGLAHGLDAAINRFRAD</sequence>
<dbReference type="SUPFAM" id="SSF58104">
    <property type="entry name" value="Methyl-accepting chemotaxis protein (MCP) signaling domain"/>
    <property type="match status" value="1"/>
</dbReference>
<keyword evidence="9" id="KW-1185">Reference proteome</keyword>
<gene>
    <name evidence="8" type="ORF">D1345_07430</name>
</gene>
<dbReference type="InterPro" id="IPR024478">
    <property type="entry name" value="HlyB_4HB_MCP"/>
</dbReference>
<evidence type="ECO:0000259" key="7">
    <source>
        <dbReference type="PROSITE" id="PS50885"/>
    </source>
</evidence>
<dbReference type="InterPro" id="IPR004089">
    <property type="entry name" value="MCPsignal_dom"/>
</dbReference>
<dbReference type="CDD" id="cd06225">
    <property type="entry name" value="HAMP"/>
    <property type="match status" value="1"/>
</dbReference>
<proteinExistence type="inferred from homology"/>
<evidence type="ECO:0000313" key="8">
    <source>
        <dbReference type="EMBL" id="AXT46022.1"/>
    </source>
</evidence>
<dbReference type="GO" id="GO:0006935">
    <property type="term" value="P:chemotaxis"/>
    <property type="evidence" value="ECO:0007669"/>
    <property type="project" value="UniProtKB-ARBA"/>
</dbReference>
<dbReference type="Gene3D" id="1.10.287.950">
    <property type="entry name" value="Methyl-accepting chemotaxis protein"/>
    <property type="match status" value="1"/>
</dbReference>
<keyword evidence="5" id="KW-0472">Membrane</keyword>
<evidence type="ECO:0000256" key="2">
    <source>
        <dbReference type="ARBA" id="ARBA00023224"/>
    </source>
</evidence>
<dbReference type="CDD" id="cd11386">
    <property type="entry name" value="MCP_signal"/>
    <property type="match status" value="1"/>
</dbReference>
<dbReference type="SMART" id="SM00304">
    <property type="entry name" value="HAMP"/>
    <property type="match status" value="2"/>
</dbReference>
<evidence type="ECO:0000256" key="3">
    <source>
        <dbReference type="ARBA" id="ARBA00029447"/>
    </source>
</evidence>
<comment type="similarity">
    <text evidence="3">Belongs to the methyl-accepting chemotaxis (MCP) protein family.</text>
</comment>
<dbReference type="PROSITE" id="PS50111">
    <property type="entry name" value="CHEMOTAXIS_TRANSDUC_2"/>
    <property type="match status" value="1"/>
</dbReference>
<comment type="subcellular location">
    <subcellularLocation>
        <location evidence="1">Membrane</location>
    </subcellularLocation>
</comment>
<dbReference type="Pfam" id="PF00015">
    <property type="entry name" value="MCPsignal"/>
    <property type="match status" value="1"/>
</dbReference>
<dbReference type="Pfam" id="PF12729">
    <property type="entry name" value="4HB_MCP_1"/>
    <property type="match status" value="1"/>
</dbReference>
<dbReference type="PANTHER" id="PTHR32089:SF112">
    <property type="entry name" value="LYSOZYME-LIKE PROTEIN-RELATED"/>
    <property type="match status" value="1"/>
</dbReference>
<reference evidence="8 9" key="1">
    <citation type="submission" date="2018-08" db="EMBL/GenBank/DDBJ databases">
        <title>Complete genome sequence of JP2-74.</title>
        <authorList>
            <person name="Wu L."/>
        </authorList>
    </citation>
    <scope>NUCLEOTIDE SEQUENCE [LARGE SCALE GENOMIC DNA]</scope>
    <source>
        <strain evidence="8 9">JP2-74</strain>
    </source>
</reference>
<dbReference type="InterPro" id="IPR003660">
    <property type="entry name" value="HAMP_dom"/>
</dbReference>
<dbReference type="PANTHER" id="PTHR32089">
    <property type="entry name" value="METHYL-ACCEPTING CHEMOTAXIS PROTEIN MCPB"/>
    <property type="match status" value="1"/>
</dbReference>